<dbReference type="AlphaFoldDB" id="A0A0R1M9R5"/>
<gene>
    <name evidence="3" type="ORF">FC81_GL001005</name>
</gene>
<evidence type="ECO:0000256" key="1">
    <source>
        <dbReference type="ARBA" id="ARBA00022729"/>
    </source>
</evidence>
<dbReference type="Proteomes" id="UP000051621">
    <property type="component" value="Unassembled WGS sequence"/>
</dbReference>
<protein>
    <recommendedName>
        <fullName evidence="2">Solute-binding protein family 3/N-terminal domain-containing protein</fullName>
    </recommendedName>
</protein>
<feature type="domain" description="Solute-binding protein family 3/N-terminal" evidence="2">
    <location>
        <begin position="28"/>
        <end position="249"/>
    </location>
</feature>
<dbReference type="PATRIC" id="fig|1423731.3.peg.1036"/>
<accession>A0A0R1M9R5</accession>
<evidence type="ECO:0000259" key="2">
    <source>
        <dbReference type="SMART" id="SM00062"/>
    </source>
</evidence>
<dbReference type="PANTHER" id="PTHR35936">
    <property type="entry name" value="MEMBRANE-BOUND LYTIC MUREIN TRANSGLYCOSYLASE F"/>
    <property type="match status" value="1"/>
</dbReference>
<dbReference type="Gene3D" id="3.40.190.10">
    <property type="entry name" value="Periplasmic binding protein-like II"/>
    <property type="match status" value="2"/>
</dbReference>
<dbReference type="PANTHER" id="PTHR35936:SF17">
    <property type="entry name" value="ARGININE-BINDING EXTRACELLULAR PROTEIN ARTP"/>
    <property type="match status" value="1"/>
</dbReference>
<keyword evidence="1" id="KW-0732">Signal</keyword>
<dbReference type="SMART" id="SM00062">
    <property type="entry name" value="PBPb"/>
    <property type="match status" value="1"/>
</dbReference>
<sequence length="253" mass="28749">MLGIIILLTGIGLTVSFIHKLKPAAKETLRVGIVTPDKPYSWYNSKQKLTGFNVELAQKIAHQNNMQVKFISGSSQALRHKFNKGEIQLLFWKQKTTYLKQKTYYKTNAYLYQPNVLLSLPNHKIGNLVLTKKYKLALASKLDLPKTLQSFKITVLRYPKTQLLIQAILQGKVKAGIISSFDYSVAVQKNPLLLDRLVKSNSFPPVTAQPLYGITSRNKKLRHQINKSLTTLDKEGVLATLSQKYFSQDWSKQ</sequence>
<keyword evidence="4" id="KW-1185">Reference proteome</keyword>
<name>A0A0R1M9R5_9LACO</name>
<dbReference type="STRING" id="1423731.FC81_GL001005"/>
<dbReference type="EMBL" id="AZEF01000020">
    <property type="protein sequence ID" value="KRL01794.1"/>
    <property type="molecule type" value="Genomic_DNA"/>
</dbReference>
<dbReference type="Pfam" id="PF00497">
    <property type="entry name" value="SBP_bac_3"/>
    <property type="match status" value="1"/>
</dbReference>
<dbReference type="InterPro" id="IPR001638">
    <property type="entry name" value="Solute-binding_3/MltF_N"/>
</dbReference>
<evidence type="ECO:0000313" key="4">
    <source>
        <dbReference type="Proteomes" id="UP000051621"/>
    </source>
</evidence>
<proteinExistence type="predicted"/>
<comment type="caution">
    <text evidence="3">The sequence shown here is derived from an EMBL/GenBank/DDBJ whole genome shotgun (WGS) entry which is preliminary data.</text>
</comment>
<evidence type="ECO:0000313" key="3">
    <source>
        <dbReference type="EMBL" id="KRL01794.1"/>
    </source>
</evidence>
<dbReference type="SUPFAM" id="SSF53850">
    <property type="entry name" value="Periplasmic binding protein-like II"/>
    <property type="match status" value="1"/>
</dbReference>
<reference evidence="3 4" key="1">
    <citation type="journal article" date="2015" name="Genome Announc.">
        <title>Expanding the biotechnology potential of lactobacilli through comparative genomics of 213 strains and associated genera.</title>
        <authorList>
            <person name="Sun Z."/>
            <person name="Harris H.M."/>
            <person name="McCann A."/>
            <person name="Guo C."/>
            <person name="Argimon S."/>
            <person name="Zhang W."/>
            <person name="Yang X."/>
            <person name="Jeffery I.B."/>
            <person name="Cooney J.C."/>
            <person name="Kagawa T.F."/>
            <person name="Liu W."/>
            <person name="Song Y."/>
            <person name="Salvetti E."/>
            <person name="Wrobel A."/>
            <person name="Rasinkangas P."/>
            <person name="Parkhill J."/>
            <person name="Rea M.C."/>
            <person name="O'Sullivan O."/>
            <person name="Ritari J."/>
            <person name="Douillard F.P."/>
            <person name="Paul Ross R."/>
            <person name="Yang R."/>
            <person name="Briner A.E."/>
            <person name="Felis G.E."/>
            <person name="de Vos W.M."/>
            <person name="Barrangou R."/>
            <person name="Klaenhammer T.R."/>
            <person name="Caufield P.W."/>
            <person name="Cui Y."/>
            <person name="Zhang H."/>
            <person name="O'Toole P.W."/>
        </authorList>
    </citation>
    <scope>NUCLEOTIDE SEQUENCE [LARGE SCALE GENOMIC DNA]</scope>
    <source>
        <strain evidence="3 4">DSM 19910</strain>
    </source>
</reference>
<organism evidence="3 4">
    <name type="scientific">Liquorilactobacillus capillatus DSM 19910</name>
    <dbReference type="NCBI Taxonomy" id="1423731"/>
    <lineage>
        <taxon>Bacteria</taxon>
        <taxon>Bacillati</taxon>
        <taxon>Bacillota</taxon>
        <taxon>Bacilli</taxon>
        <taxon>Lactobacillales</taxon>
        <taxon>Lactobacillaceae</taxon>
        <taxon>Liquorilactobacillus</taxon>
    </lineage>
</organism>